<evidence type="ECO:0000256" key="1">
    <source>
        <dbReference type="SAM" id="Phobius"/>
    </source>
</evidence>
<keyword evidence="1" id="KW-1133">Transmembrane helix</keyword>
<protein>
    <submittedName>
        <fullName evidence="2">Uncharacterized protein</fullName>
    </submittedName>
</protein>
<accession>A0A0E9XGR4</accession>
<name>A0A0E9XGR4_ANGAN</name>
<feature type="transmembrane region" description="Helical" evidence="1">
    <location>
        <begin position="20"/>
        <end position="37"/>
    </location>
</feature>
<dbReference type="EMBL" id="GBXM01006665">
    <property type="protein sequence ID" value="JAI01913.1"/>
    <property type="molecule type" value="Transcribed_RNA"/>
</dbReference>
<proteinExistence type="predicted"/>
<keyword evidence="1" id="KW-0472">Membrane</keyword>
<reference evidence="2" key="1">
    <citation type="submission" date="2014-11" db="EMBL/GenBank/DDBJ databases">
        <authorList>
            <person name="Amaro Gonzalez C."/>
        </authorList>
    </citation>
    <scope>NUCLEOTIDE SEQUENCE</scope>
</reference>
<evidence type="ECO:0000313" key="2">
    <source>
        <dbReference type="EMBL" id="JAI01913.1"/>
    </source>
</evidence>
<organism evidence="2">
    <name type="scientific">Anguilla anguilla</name>
    <name type="common">European freshwater eel</name>
    <name type="synonym">Muraena anguilla</name>
    <dbReference type="NCBI Taxonomy" id="7936"/>
    <lineage>
        <taxon>Eukaryota</taxon>
        <taxon>Metazoa</taxon>
        <taxon>Chordata</taxon>
        <taxon>Craniata</taxon>
        <taxon>Vertebrata</taxon>
        <taxon>Euteleostomi</taxon>
        <taxon>Actinopterygii</taxon>
        <taxon>Neopterygii</taxon>
        <taxon>Teleostei</taxon>
        <taxon>Anguilliformes</taxon>
        <taxon>Anguillidae</taxon>
        <taxon>Anguilla</taxon>
    </lineage>
</organism>
<reference evidence="2" key="2">
    <citation type="journal article" date="2015" name="Fish Shellfish Immunol.">
        <title>Early steps in the European eel (Anguilla anguilla)-Vibrio vulnificus interaction in the gills: Role of the RtxA13 toxin.</title>
        <authorList>
            <person name="Callol A."/>
            <person name="Pajuelo D."/>
            <person name="Ebbesson L."/>
            <person name="Teles M."/>
            <person name="MacKenzie S."/>
            <person name="Amaro C."/>
        </authorList>
    </citation>
    <scope>NUCLEOTIDE SEQUENCE</scope>
</reference>
<keyword evidence="1" id="KW-0812">Transmembrane</keyword>
<sequence>MSAFVNIKREFAINIKITDIFSGVFFVVLLLPICYTFQMNEHLSYCRFHSVEFSINLDTWFSSELFCKLPICK</sequence>
<dbReference type="AlphaFoldDB" id="A0A0E9XGR4"/>